<dbReference type="AlphaFoldDB" id="A0A167UY79"/>
<keyword evidence="3" id="KW-1185">Reference proteome</keyword>
<dbReference type="Proteomes" id="UP000076532">
    <property type="component" value="Unassembled WGS sequence"/>
</dbReference>
<proteinExistence type="predicted"/>
<sequence>MINLSTEHQSVYLMITFQHQKPGPADAIARVHRLCGISLGLALNSCLCNPETRNTR</sequence>
<dbReference type="EMBL" id="KV417922">
    <property type="protein sequence ID" value="KZP04444.1"/>
    <property type="molecule type" value="Genomic_DNA"/>
</dbReference>
<dbReference type="EMBL" id="KV417922">
    <property type="protein sequence ID" value="KZP04435.1"/>
    <property type="molecule type" value="Genomic_DNA"/>
</dbReference>
<accession>A0A167UY79</accession>
<organism evidence="1 3">
    <name type="scientific">Athelia psychrophila</name>
    <dbReference type="NCBI Taxonomy" id="1759441"/>
    <lineage>
        <taxon>Eukaryota</taxon>
        <taxon>Fungi</taxon>
        <taxon>Dikarya</taxon>
        <taxon>Basidiomycota</taxon>
        <taxon>Agaricomycotina</taxon>
        <taxon>Agaricomycetes</taxon>
        <taxon>Agaricomycetidae</taxon>
        <taxon>Atheliales</taxon>
        <taxon>Atheliaceae</taxon>
        <taxon>Athelia</taxon>
    </lineage>
</organism>
<reference evidence="1 3" key="1">
    <citation type="journal article" date="2016" name="Mol. Biol. Evol.">
        <title>Comparative Genomics of Early-Diverging Mushroom-Forming Fungi Provides Insights into the Origins of Lignocellulose Decay Capabilities.</title>
        <authorList>
            <person name="Nagy L.G."/>
            <person name="Riley R."/>
            <person name="Tritt A."/>
            <person name="Adam C."/>
            <person name="Daum C."/>
            <person name="Floudas D."/>
            <person name="Sun H."/>
            <person name="Yadav J.S."/>
            <person name="Pangilinan J."/>
            <person name="Larsson K.H."/>
            <person name="Matsuura K."/>
            <person name="Barry K."/>
            <person name="Labutti K."/>
            <person name="Kuo R."/>
            <person name="Ohm R.A."/>
            <person name="Bhattacharya S.S."/>
            <person name="Shirouzu T."/>
            <person name="Yoshinaga Y."/>
            <person name="Martin F.M."/>
            <person name="Grigoriev I.V."/>
            <person name="Hibbett D.S."/>
        </authorList>
    </citation>
    <scope>NUCLEOTIDE SEQUENCE [LARGE SCALE GENOMIC DNA]</scope>
    <source>
        <strain evidence="1 3">CBS 109695</strain>
    </source>
</reference>
<protein>
    <submittedName>
        <fullName evidence="1">Uncharacterized protein</fullName>
    </submittedName>
</protein>
<evidence type="ECO:0000313" key="3">
    <source>
        <dbReference type="Proteomes" id="UP000076532"/>
    </source>
</evidence>
<name>A0A167UY79_9AGAM</name>
<gene>
    <name evidence="1" type="ORF">FIBSPDRAFT_878503</name>
    <name evidence="2" type="ORF">FIBSPDRAFT_878516</name>
</gene>
<evidence type="ECO:0000313" key="2">
    <source>
        <dbReference type="EMBL" id="KZP04444.1"/>
    </source>
</evidence>
<evidence type="ECO:0000313" key="1">
    <source>
        <dbReference type="EMBL" id="KZP04435.1"/>
    </source>
</evidence>